<name>G9ZHH3_9GAMM</name>
<protein>
    <submittedName>
        <fullName evidence="1">Uncharacterized protein</fullName>
    </submittedName>
</protein>
<accession>G9ZHH3</accession>
<gene>
    <name evidence="1" type="ORF">HMPREF9080_02203</name>
</gene>
<reference evidence="1 2" key="1">
    <citation type="submission" date="2011-08" db="EMBL/GenBank/DDBJ databases">
        <authorList>
            <person name="Weinstock G."/>
            <person name="Sodergren E."/>
            <person name="Clifton S."/>
            <person name="Fulton L."/>
            <person name="Fulton B."/>
            <person name="Courtney L."/>
            <person name="Fronick C."/>
            <person name="Harrison M."/>
            <person name="Strong C."/>
            <person name="Farmer C."/>
            <person name="Delahaunty K."/>
            <person name="Markovic C."/>
            <person name="Hall O."/>
            <person name="Minx P."/>
            <person name="Tomlinson C."/>
            <person name="Mitreva M."/>
            <person name="Hou S."/>
            <person name="Chen J."/>
            <person name="Wollam A."/>
            <person name="Pepin K.H."/>
            <person name="Johnson M."/>
            <person name="Bhonagiri V."/>
            <person name="Zhang X."/>
            <person name="Suruliraj S."/>
            <person name="Warren W."/>
            <person name="Chinwalla A."/>
            <person name="Mardis E.R."/>
            <person name="Wilson R.K."/>
        </authorList>
    </citation>
    <scope>NUCLEOTIDE SEQUENCE [LARGE SCALE GENOMIC DNA]</scope>
    <source>
        <strain evidence="1 2">F0432</strain>
    </source>
</reference>
<evidence type="ECO:0000313" key="2">
    <source>
        <dbReference type="Proteomes" id="UP000004750"/>
    </source>
</evidence>
<dbReference type="EMBL" id="AGCM01000126">
    <property type="protein sequence ID" value="EHM52648.1"/>
    <property type="molecule type" value="Genomic_DNA"/>
</dbReference>
<sequence>MKSSLLNGLSAKNRIVIKGRNVNTPKSFSGIGKNHASAVNGTFSTSHTSSPNLPRHQPSMALLVASARGLFYPCRFLDTGVL</sequence>
<evidence type="ECO:0000313" key="1">
    <source>
        <dbReference type="EMBL" id="EHM52648.1"/>
    </source>
</evidence>
<comment type="caution">
    <text evidence="1">The sequence shown here is derived from an EMBL/GenBank/DDBJ whole genome shotgun (WGS) entry which is preliminary data.</text>
</comment>
<dbReference type="Proteomes" id="UP000004750">
    <property type="component" value="Unassembled WGS sequence"/>
</dbReference>
<dbReference type="HOGENOM" id="CLU_2552072_0_0_6"/>
<proteinExistence type="predicted"/>
<dbReference type="STRING" id="797473.HMPREF9080_02203"/>
<dbReference type="AlphaFoldDB" id="G9ZHH3"/>
<organism evidence="1 2">
    <name type="scientific">Cardiobacterium valvarum F0432</name>
    <dbReference type="NCBI Taxonomy" id="797473"/>
    <lineage>
        <taxon>Bacteria</taxon>
        <taxon>Pseudomonadati</taxon>
        <taxon>Pseudomonadota</taxon>
        <taxon>Gammaproteobacteria</taxon>
        <taxon>Cardiobacteriales</taxon>
        <taxon>Cardiobacteriaceae</taxon>
        <taxon>Cardiobacterium</taxon>
    </lineage>
</organism>